<dbReference type="InterPro" id="IPR002575">
    <property type="entry name" value="Aminoglycoside_PTrfase"/>
</dbReference>
<dbReference type="InterPro" id="IPR011009">
    <property type="entry name" value="Kinase-like_dom_sf"/>
</dbReference>
<gene>
    <name evidence="2" type="ORF">CDV56_100442</name>
</gene>
<dbReference type="VEuPathDB" id="FungiDB:CDV56_100442"/>
<name>A0A397FWZ2_ASPTH</name>
<evidence type="ECO:0000313" key="2">
    <source>
        <dbReference type="EMBL" id="RHZ43117.1"/>
    </source>
</evidence>
<dbReference type="OrthoDB" id="2906425at2759"/>
<dbReference type="SUPFAM" id="SSF56112">
    <property type="entry name" value="Protein kinase-like (PK-like)"/>
    <property type="match status" value="1"/>
</dbReference>
<dbReference type="PANTHER" id="PTHR21310">
    <property type="entry name" value="AMINOGLYCOSIDE PHOSPHOTRANSFERASE-RELATED-RELATED"/>
    <property type="match status" value="1"/>
</dbReference>
<dbReference type="EMBL" id="NKHU02000512">
    <property type="protein sequence ID" value="RHZ43117.1"/>
    <property type="molecule type" value="Genomic_DNA"/>
</dbReference>
<proteinExistence type="predicted"/>
<evidence type="ECO:0000259" key="1">
    <source>
        <dbReference type="Pfam" id="PF01636"/>
    </source>
</evidence>
<dbReference type="Pfam" id="PF01636">
    <property type="entry name" value="APH"/>
    <property type="match status" value="1"/>
</dbReference>
<dbReference type="GeneID" id="38122416"/>
<reference evidence="2" key="1">
    <citation type="submission" date="2018-08" db="EMBL/GenBank/DDBJ databases">
        <title>Draft genome sequence of azole-resistant Aspergillus thermomutatus (Neosartorya pseudofischeri) strain HMR AF 39, isolated from a human nasal aspirate.</title>
        <authorList>
            <person name="Parent-Michaud M."/>
            <person name="Dufresne P.J."/>
            <person name="Fournier E."/>
            <person name="Martineau C."/>
            <person name="Moreira S."/>
            <person name="Perkins V."/>
            <person name="De Repentigny L."/>
            <person name="Dufresne S.F."/>
        </authorList>
    </citation>
    <scope>NUCLEOTIDE SEQUENCE [LARGE SCALE GENOMIC DNA]</scope>
    <source>
        <strain evidence="2">HMR AF 39</strain>
    </source>
</reference>
<sequence length="131" mass="15413">MLLNISGKGSGRPPEQALQELKLDWKRWPGETKSRPKHELWSKLGTMRTALCWIRSRPCRSMFIHADLHPSNILIARGRPSGIVDWECASFYPEYWEFTKLMYGAERFPEIQQILRDAFPEDSYEEELEVE</sequence>
<evidence type="ECO:0000313" key="3">
    <source>
        <dbReference type="Proteomes" id="UP000215305"/>
    </source>
</evidence>
<keyword evidence="3" id="KW-1185">Reference proteome</keyword>
<dbReference type="Proteomes" id="UP000215305">
    <property type="component" value="Unassembled WGS sequence"/>
</dbReference>
<dbReference type="Gene3D" id="3.90.1200.10">
    <property type="match status" value="1"/>
</dbReference>
<protein>
    <recommendedName>
        <fullName evidence="1">Aminoglycoside phosphotransferase domain-containing protein</fullName>
    </recommendedName>
</protein>
<dbReference type="InterPro" id="IPR051678">
    <property type="entry name" value="AGP_Transferase"/>
</dbReference>
<dbReference type="STRING" id="41047.A0A397FWZ2"/>
<feature type="domain" description="Aminoglycoside phosphotransferase" evidence="1">
    <location>
        <begin position="43"/>
        <end position="108"/>
    </location>
</feature>
<dbReference type="PANTHER" id="PTHR21310:SF15">
    <property type="entry name" value="AMINOGLYCOSIDE PHOSPHOTRANSFERASE DOMAIN-CONTAINING PROTEIN"/>
    <property type="match status" value="1"/>
</dbReference>
<accession>A0A397FWZ2</accession>
<dbReference type="AlphaFoldDB" id="A0A397FWZ2"/>
<organism evidence="2 3">
    <name type="scientific">Aspergillus thermomutatus</name>
    <name type="common">Neosartorya pseudofischeri</name>
    <dbReference type="NCBI Taxonomy" id="41047"/>
    <lineage>
        <taxon>Eukaryota</taxon>
        <taxon>Fungi</taxon>
        <taxon>Dikarya</taxon>
        <taxon>Ascomycota</taxon>
        <taxon>Pezizomycotina</taxon>
        <taxon>Eurotiomycetes</taxon>
        <taxon>Eurotiomycetidae</taxon>
        <taxon>Eurotiales</taxon>
        <taxon>Aspergillaceae</taxon>
        <taxon>Aspergillus</taxon>
        <taxon>Aspergillus subgen. Fumigati</taxon>
    </lineage>
</organism>
<dbReference type="RefSeq" id="XP_026609510.1">
    <property type="nucleotide sequence ID" value="XM_026754061.1"/>
</dbReference>
<comment type="caution">
    <text evidence="2">The sequence shown here is derived from an EMBL/GenBank/DDBJ whole genome shotgun (WGS) entry which is preliminary data.</text>
</comment>